<accession>A0ABD1UQN7</accession>
<feature type="coiled-coil region" evidence="1">
    <location>
        <begin position="313"/>
        <end position="340"/>
    </location>
</feature>
<evidence type="ECO:0000313" key="3">
    <source>
        <dbReference type="EMBL" id="KAL2527367.1"/>
    </source>
</evidence>
<evidence type="ECO:0000256" key="2">
    <source>
        <dbReference type="SAM" id="MobiDB-lite"/>
    </source>
</evidence>
<evidence type="ECO:0000256" key="1">
    <source>
        <dbReference type="SAM" id="Coils"/>
    </source>
</evidence>
<comment type="caution">
    <text evidence="3">The sequence shown here is derived from an EMBL/GenBank/DDBJ whole genome shotgun (WGS) entry which is preliminary data.</text>
</comment>
<evidence type="ECO:0000313" key="4">
    <source>
        <dbReference type="Proteomes" id="UP001604336"/>
    </source>
</evidence>
<feature type="region of interest" description="Disordered" evidence="2">
    <location>
        <begin position="1"/>
        <end position="187"/>
    </location>
</feature>
<gene>
    <name evidence="3" type="ORF">Adt_12421</name>
</gene>
<reference evidence="4" key="1">
    <citation type="submission" date="2024-07" db="EMBL/GenBank/DDBJ databases">
        <title>Two chromosome-level genome assemblies of Korean endemic species Abeliophyllum distichum and Forsythia ovata (Oleaceae).</title>
        <authorList>
            <person name="Jang H."/>
        </authorList>
    </citation>
    <scope>NUCLEOTIDE SEQUENCE [LARGE SCALE GENOMIC DNA]</scope>
</reference>
<dbReference type="AlphaFoldDB" id="A0ABD1UQN7"/>
<keyword evidence="1" id="KW-0175">Coiled coil</keyword>
<feature type="compositionally biased region" description="Polar residues" evidence="2">
    <location>
        <begin position="19"/>
        <end position="30"/>
    </location>
</feature>
<sequence length="393" mass="43281">MSAPSSSPSKSPPRTRRSTMASLQSSSPPAQTGIIKGASNCKRPASDPSEQSNDNDDDDAPIIVRMKKSFISPSKALTPLLPSSPPSSVPSNEEILPEEELKGQEYSIAQPVGELLPFQGVDPPRVEPEETPIDLPVVKEPAHPDKRKSSQVVELPSDILHSSSSKVADEEQVKAGHASRSSSANHPSVSAAFSIDNMNILNHAVLEYTSIMDMVIVKTSATSQQEKFERLSNKMAQALELPSLNLLADIKLSLKIIHHEISSLLAKNVELKVNKTQYVLDVNEKECLHHEIEKAKSSLNEISSNVMVEDSLMMSLAAVMKELQAKMDNCKARLAAKKCNASQEVKRTKSLLKRYSNLEVDEEIMVELSNTSIDQRDKWKKLREHAPFGENYN</sequence>
<name>A0ABD1UQN7_9LAMI</name>
<protein>
    <submittedName>
        <fullName evidence="3">Uncharacterized protein</fullName>
    </submittedName>
</protein>
<proteinExistence type="predicted"/>
<keyword evidence="4" id="KW-1185">Reference proteome</keyword>
<organism evidence="3 4">
    <name type="scientific">Abeliophyllum distichum</name>
    <dbReference type="NCBI Taxonomy" id="126358"/>
    <lineage>
        <taxon>Eukaryota</taxon>
        <taxon>Viridiplantae</taxon>
        <taxon>Streptophyta</taxon>
        <taxon>Embryophyta</taxon>
        <taxon>Tracheophyta</taxon>
        <taxon>Spermatophyta</taxon>
        <taxon>Magnoliopsida</taxon>
        <taxon>eudicotyledons</taxon>
        <taxon>Gunneridae</taxon>
        <taxon>Pentapetalae</taxon>
        <taxon>asterids</taxon>
        <taxon>lamiids</taxon>
        <taxon>Lamiales</taxon>
        <taxon>Oleaceae</taxon>
        <taxon>Forsythieae</taxon>
        <taxon>Abeliophyllum</taxon>
    </lineage>
</organism>
<feature type="compositionally biased region" description="Low complexity" evidence="2">
    <location>
        <begin position="72"/>
        <end position="81"/>
    </location>
</feature>
<dbReference type="Proteomes" id="UP001604336">
    <property type="component" value="Unassembled WGS sequence"/>
</dbReference>
<dbReference type="EMBL" id="JBFOLK010000003">
    <property type="protein sequence ID" value="KAL2527367.1"/>
    <property type="molecule type" value="Genomic_DNA"/>
</dbReference>